<reference evidence="7" key="1">
    <citation type="journal article" date="2021" name="Nat. Commun.">
        <title>Genetic determinants of endophytism in the Arabidopsis root mycobiome.</title>
        <authorList>
            <person name="Mesny F."/>
            <person name="Miyauchi S."/>
            <person name="Thiergart T."/>
            <person name="Pickel B."/>
            <person name="Atanasova L."/>
            <person name="Karlsson M."/>
            <person name="Huettel B."/>
            <person name="Barry K.W."/>
            <person name="Haridas S."/>
            <person name="Chen C."/>
            <person name="Bauer D."/>
            <person name="Andreopoulos W."/>
            <person name="Pangilinan J."/>
            <person name="LaButti K."/>
            <person name="Riley R."/>
            <person name="Lipzen A."/>
            <person name="Clum A."/>
            <person name="Drula E."/>
            <person name="Henrissat B."/>
            <person name="Kohler A."/>
            <person name="Grigoriev I.V."/>
            <person name="Martin F.M."/>
            <person name="Hacquard S."/>
        </authorList>
    </citation>
    <scope>NUCLEOTIDE SEQUENCE</scope>
    <source>
        <strain evidence="7">MPI-CAGE-AT-0016</strain>
    </source>
</reference>
<dbReference type="AlphaFoldDB" id="A0A8K0X7J3"/>
<gene>
    <name evidence="7" type="ORF">B0T11DRAFT_351040</name>
</gene>
<protein>
    <submittedName>
        <fullName evidence="7">Pectate lyase B</fullName>
    </submittedName>
</protein>
<proteinExistence type="inferred from homology"/>
<evidence type="ECO:0000313" key="8">
    <source>
        <dbReference type="Proteomes" id="UP000813385"/>
    </source>
</evidence>
<evidence type="ECO:0000313" key="7">
    <source>
        <dbReference type="EMBL" id="KAH7369450.1"/>
    </source>
</evidence>
<keyword evidence="4" id="KW-0964">Secreted</keyword>
<evidence type="ECO:0000256" key="5">
    <source>
        <dbReference type="SAM" id="SignalP"/>
    </source>
</evidence>
<organism evidence="7 8">
    <name type="scientific">Plectosphaerella cucumerina</name>
    <dbReference type="NCBI Taxonomy" id="40658"/>
    <lineage>
        <taxon>Eukaryota</taxon>
        <taxon>Fungi</taxon>
        <taxon>Dikarya</taxon>
        <taxon>Ascomycota</taxon>
        <taxon>Pezizomycotina</taxon>
        <taxon>Sordariomycetes</taxon>
        <taxon>Hypocreomycetidae</taxon>
        <taxon>Glomerellales</taxon>
        <taxon>Plectosphaerellaceae</taxon>
        <taxon>Plectosphaerella</taxon>
    </lineage>
</organism>
<dbReference type="PANTHER" id="PTHR31683">
    <property type="entry name" value="PECTATE LYASE 18-RELATED"/>
    <property type="match status" value="1"/>
</dbReference>
<dbReference type="Gene3D" id="2.160.20.10">
    <property type="entry name" value="Single-stranded right-handed beta-helix, Pectin lyase-like"/>
    <property type="match status" value="1"/>
</dbReference>
<keyword evidence="2 5" id="KW-0732">Signal</keyword>
<dbReference type="SUPFAM" id="SSF51126">
    <property type="entry name" value="Pectin lyase-like"/>
    <property type="match status" value="1"/>
</dbReference>
<keyword evidence="8" id="KW-1185">Reference proteome</keyword>
<dbReference type="GO" id="GO:0030570">
    <property type="term" value="F:pectate lyase activity"/>
    <property type="evidence" value="ECO:0007669"/>
    <property type="project" value="InterPro"/>
</dbReference>
<feature type="signal peptide" evidence="5">
    <location>
        <begin position="1"/>
        <end position="17"/>
    </location>
</feature>
<dbReference type="OrthoDB" id="1637350at2759"/>
<evidence type="ECO:0000256" key="2">
    <source>
        <dbReference type="ARBA" id="ARBA00022729"/>
    </source>
</evidence>
<name>A0A8K0X7J3_9PEZI</name>
<evidence type="ECO:0000256" key="1">
    <source>
        <dbReference type="ARBA" id="ARBA00010980"/>
    </source>
</evidence>
<dbReference type="InterPro" id="IPR012334">
    <property type="entry name" value="Pectin_lyas_fold"/>
</dbReference>
<accession>A0A8K0X7J3</accession>
<dbReference type="Pfam" id="PF00544">
    <property type="entry name" value="Pectate_lyase_4"/>
    <property type="match status" value="1"/>
</dbReference>
<evidence type="ECO:0000259" key="6">
    <source>
        <dbReference type="SMART" id="SM00656"/>
    </source>
</evidence>
<dbReference type="InterPro" id="IPR045032">
    <property type="entry name" value="PEL"/>
</dbReference>
<evidence type="ECO:0000256" key="4">
    <source>
        <dbReference type="RuleBase" id="RU361173"/>
    </source>
</evidence>
<dbReference type="GO" id="GO:0005576">
    <property type="term" value="C:extracellular region"/>
    <property type="evidence" value="ECO:0007669"/>
    <property type="project" value="UniProtKB-SubCell"/>
</dbReference>
<comment type="subcellular location">
    <subcellularLocation>
        <location evidence="4">Secreted</location>
    </subcellularLocation>
</comment>
<dbReference type="EMBL" id="JAGPXD010000002">
    <property type="protein sequence ID" value="KAH7369450.1"/>
    <property type="molecule type" value="Genomic_DNA"/>
</dbReference>
<feature type="domain" description="Pectate lyase" evidence="6">
    <location>
        <begin position="53"/>
        <end position="264"/>
    </location>
</feature>
<evidence type="ECO:0000256" key="3">
    <source>
        <dbReference type="ARBA" id="ARBA00023239"/>
    </source>
</evidence>
<comment type="caution">
    <text evidence="7">The sequence shown here is derived from an EMBL/GenBank/DDBJ whole genome shotgun (WGS) entry which is preliminary data.</text>
</comment>
<dbReference type="Proteomes" id="UP000813385">
    <property type="component" value="Unassembled WGS sequence"/>
</dbReference>
<dbReference type="InterPro" id="IPR002022">
    <property type="entry name" value="Pec_lyase"/>
</dbReference>
<sequence>MKFTNILNLALLGFAAAAPTPTVDDNTTGVLEKRASITESCNIGYAQGTTGGKGGSTTTVSTLAQFTKAAEASGKRNIVVKGTINGSYKVRVASDKTIVGASGSKLVGVGLYINKVSNVIVRNMKIQKVKDANGDAVGVQASTKVWIDHCDLSSSLSDGKDTYDGLIDITHGSDLVTISNTYLHDHWKTTLIGHTDSSTVDKKTRVTYAANHFSNVNSRNPLVRHATVHLFNNYFNKLIASGVNSRMGAQVRVESSVWENSHNKAIISEDSKEVGYVTVSDVSYGGSKNTAPAGNFGSSKIPYSYSLYGRNNVKSRVVGVAGQTLKF</sequence>
<dbReference type="GO" id="GO:0000272">
    <property type="term" value="P:polysaccharide catabolic process"/>
    <property type="evidence" value="ECO:0007669"/>
    <property type="project" value="UniProtKB-KW"/>
</dbReference>
<dbReference type="InterPro" id="IPR011050">
    <property type="entry name" value="Pectin_lyase_fold/virulence"/>
</dbReference>
<dbReference type="PANTHER" id="PTHR31683:SF18">
    <property type="entry name" value="PECTATE LYASE 21-RELATED"/>
    <property type="match status" value="1"/>
</dbReference>
<feature type="chain" id="PRO_5035467502" evidence="5">
    <location>
        <begin position="18"/>
        <end position="327"/>
    </location>
</feature>
<comment type="similarity">
    <text evidence="1 4">Belongs to the polysaccharide lyase 1 family.</text>
</comment>
<dbReference type="SMART" id="SM00656">
    <property type="entry name" value="Amb_all"/>
    <property type="match status" value="1"/>
</dbReference>
<keyword evidence="3 4" id="KW-0456">Lyase</keyword>
<keyword evidence="4" id="KW-0119">Carbohydrate metabolism</keyword>
<keyword evidence="4" id="KW-0624">Polysaccharide degradation</keyword>